<evidence type="ECO:0000256" key="11">
    <source>
        <dbReference type="ARBA" id="ARBA00023157"/>
    </source>
</evidence>
<dbReference type="InterPro" id="IPR001611">
    <property type="entry name" value="Leu-rich_rpt"/>
</dbReference>
<proteinExistence type="predicted"/>
<evidence type="ECO:0000256" key="6">
    <source>
        <dbReference type="ARBA" id="ARBA00022729"/>
    </source>
</evidence>
<dbReference type="PANTHER" id="PTHR46473">
    <property type="entry name" value="GH08155P"/>
    <property type="match status" value="1"/>
</dbReference>
<evidence type="ECO:0000313" key="13">
    <source>
        <dbReference type="EMBL" id="JAT39943.1"/>
    </source>
</evidence>
<evidence type="ECO:0000256" key="10">
    <source>
        <dbReference type="ARBA" id="ARBA00023136"/>
    </source>
</evidence>
<keyword evidence="10" id="KW-0472">Membrane</keyword>
<dbReference type="AlphaFoldDB" id="A0A1B6MVJ8"/>
<dbReference type="Pfam" id="PF12799">
    <property type="entry name" value="LRR_4"/>
    <property type="match status" value="1"/>
</dbReference>
<dbReference type="EMBL" id="GEBQ01000034">
    <property type="protein sequence ID" value="JAT39943.1"/>
    <property type="molecule type" value="Transcribed_RNA"/>
</dbReference>
<protein>
    <submittedName>
        <fullName evidence="13">Uncharacterized protein</fullName>
    </submittedName>
</protein>
<evidence type="ECO:0000256" key="2">
    <source>
        <dbReference type="ARBA" id="ARBA00022448"/>
    </source>
</evidence>
<name>A0A1B6MVJ8_9HEMI</name>
<dbReference type="InterPro" id="IPR051432">
    <property type="entry name" value="KCNMA1_auxiliary"/>
</dbReference>
<keyword evidence="2" id="KW-0813">Transport</keyword>
<evidence type="ECO:0000256" key="4">
    <source>
        <dbReference type="ARBA" id="ARBA00022614"/>
    </source>
</evidence>
<evidence type="ECO:0000256" key="7">
    <source>
        <dbReference type="ARBA" id="ARBA00022737"/>
    </source>
</evidence>
<evidence type="ECO:0000256" key="1">
    <source>
        <dbReference type="ARBA" id="ARBA00004162"/>
    </source>
</evidence>
<evidence type="ECO:0000256" key="5">
    <source>
        <dbReference type="ARBA" id="ARBA00022692"/>
    </source>
</evidence>
<dbReference type="SUPFAM" id="SSF52058">
    <property type="entry name" value="L domain-like"/>
    <property type="match status" value="1"/>
</dbReference>
<dbReference type="InterPro" id="IPR032675">
    <property type="entry name" value="LRR_dom_sf"/>
</dbReference>
<dbReference type="PROSITE" id="PS51450">
    <property type="entry name" value="LRR"/>
    <property type="match status" value="2"/>
</dbReference>
<keyword evidence="7" id="KW-0677">Repeat</keyword>
<keyword evidence="5" id="KW-0812">Transmembrane</keyword>
<dbReference type="InterPro" id="IPR025875">
    <property type="entry name" value="Leu-rich_rpt_4"/>
</dbReference>
<accession>A0A1B6MVJ8</accession>
<keyword evidence="9" id="KW-0406">Ion transport</keyword>
<reference evidence="13" key="1">
    <citation type="submission" date="2015-11" db="EMBL/GenBank/DDBJ databases">
        <title>De novo transcriptome assembly of four potential Pierce s Disease insect vectors from Arizona vineyards.</title>
        <authorList>
            <person name="Tassone E.E."/>
        </authorList>
    </citation>
    <scope>NUCLEOTIDE SEQUENCE</scope>
</reference>
<evidence type="ECO:0000256" key="3">
    <source>
        <dbReference type="ARBA" id="ARBA00022475"/>
    </source>
</evidence>
<keyword evidence="11" id="KW-1015">Disulfide bond</keyword>
<evidence type="ECO:0000256" key="9">
    <source>
        <dbReference type="ARBA" id="ARBA00023065"/>
    </source>
</evidence>
<evidence type="ECO:0000256" key="12">
    <source>
        <dbReference type="ARBA" id="ARBA00023303"/>
    </source>
</evidence>
<keyword evidence="12" id="KW-0407">Ion channel</keyword>
<dbReference type="SMART" id="SM00369">
    <property type="entry name" value="LRR_TYP"/>
    <property type="match status" value="4"/>
</dbReference>
<dbReference type="PANTHER" id="PTHR46473:SF10">
    <property type="entry name" value="LD45603P-RELATED"/>
    <property type="match status" value="1"/>
</dbReference>
<keyword evidence="8" id="KW-1133">Transmembrane helix</keyword>
<dbReference type="GO" id="GO:0005886">
    <property type="term" value="C:plasma membrane"/>
    <property type="evidence" value="ECO:0007669"/>
    <property type="project" value="UniProtKB-SubCell"/>
</dbReference>
<evidence type="ECO:0000256" key="8">
    <source>
        <dbReference type="ARBA" id="ARBA00022989"/>
    </source>
</evidence>
<gene>
    <name evidence="13" type="ORF">g.38962</name>
</gene>
<comment type="subcellular location">
    <subcellularLocation>
        <location evidence="1">Cell membrane</location>
        <topology evidence="1">Single-pass membrane protein</topology>
    </subcellularLocation>
</comment>
<dbReference type="PRINTS" id="PR00019">
    <property type="entry name" value="LEURICHRPT"/>
</dbReference>
<organism evidence="13">
    <name type="scientific">Graphocephala atropunctata</name>
    <dbReference type="NCBI Taxonomy" id="36148"/>
    <lineage>
        <taxon>Eukaryota</taxon>
        <taxon>Metazoa</taxon>
        <taxon>Ecdysozoa</taxon>
        <taxon>Arthropoda</taxon>
        <taxon>Hexapoda</taxon>
        <taxon>Insecta</taxon>
        <taxon>Pterygota</taxon>
        <taxon>Neoptera</taxon>
        <taxon>Paraneoptera</taxon>
        <taxon>Hemiptera</taxon>
        <taxon>Auchenorrhyncha</taxon>
        <taxon>Membracoidea</taxon>
        <taxon>Cicadellidae</taxon>
        <taxon>Cicadellinae</taxon>
        <taxon>Cicadellini</taxon>
        <taxon>Graphocephala</taxon>
    </lineage>
</organism>
<dbReference type="InterPro" id="IPR003591">
    <property type="entry name" value="Leu-rich_rpt_typical-subtyp"/>
</dbReference>
<dbReference type="GO" id="GO:0034220">
    <property type="term" value="P:monoatomic ion transmembrane transport"/>
    <property type="evidence" value="ECO:0007669"/>
    <property type="project" value="UniProtKB-KW"/>
</dbReference>
<keyword evidence="3" id="KW-1003">Cell membrane</keyword>
<sequence length="208" mass="23847">MPYILDLVMLDLMNQNLTGDGLKEKLSRQNANALRQTRHLYLNNNNISYLPVMTFPVDLKYALVELRLDNNPLDYLSSYTRFELSRLGNLKILSLAHTGLYYLDSLYLPSLEVLDLSGNHLSSVPLALESVNDLKHLDLSGNRISSVYGLTLGMLPRLKVLSLAGNKMTYLWHDAFQYFDNLEKVYLNDNLLEHAFQVYLPTETDVYL</sequence>
<dbReference type="Gene3D" id="3.80.10.10">
    <property type="entry name" value="Ribonuclease Inhibitor"/>
    <property type="match status" value="1"/>
</dbReference>
<dbReference type="Pfam" id="PF13855">
    <property type="entry name" value="LRR_8"/>
    <property type="match status" value="1"/>
</dbReference>
<keyword evidence="6" id="KW-0732">Signal</keyword>
<feature type="non-terminal residue" evidence="13">
    <location>
        <position position="208"/>
    </location>
</feature>
<keyword evidence="4" id="KW-0433">Leucine-rich repeat</keyword>